<gene>
    <name evidence="1" type="ORF">RDWZM_001873</name>
</gene>
<accession>A0A9Q0RPD5</accession>
<comment type="caution">
    <text evidence="1">The sequence shown here is derived from an EMBL/GenBank/DDBJ whole genome shotgun (WGS) entry which is preliminary data.</text>
</comment>
<proteinExistence type="predicted"/>
<dbReference type="EMBL" id="JAPWDV010000001">
    <property type="protein sequence ID" value="KAJ6223328.1"/>
    <property type="molecule type" value="Genomic_DNA"/>
</dbReference>
<evidence type="ECO:0000313" key="2">
    <source>
        <dbReference type="Proteomes" id="UP001142055"/>
    </source>
</evidence>
<reference evidence="1" key="1">
    <citation type="submission" date="2022-12" db="EMBL/GenBank/DDBJ databases">
        <title>Genome assemblies of Blomia tropicalis.</title>
        <authorList>
            <person name="Cui Y."/>
        </authorList>
    </citation>
    <scope>NUCLEOTIDE SEQUENCE</scope>
    <source>
        <tissue evidence="1">Adult mites</tissue>
    </source>
</reference>
<organism evidence="1 2">
    <name type="scientific">Blomia tropicalis</name>
    <name type="common">Mite</name>
    <dbReference type="NCBI Taxonomy" id="40697"/>
    <lineage>
        <taxon>Eukaryota</taxon>
        <taxon>Metazoa</taxon>
        <taxon>Ecdysozoa</taxon>
        <taxon>Arthropoda</taxon>
        <taxon>Chelicerata</taxon>
        <taxon>Arachnida</taxon>
        <taxon>Acari</taxon>
        <taxon>Acariformes</taxon>
        <taxon>Sarcoptiformes</taxon>
        <taxon>Astigmata</taxon>
        <taxon>Glycyphagoidea</taxon>
        <taxon>Echimyopodidae</taxon>
        <taxon>Blomia</taxon>
    </lineage>
</organism>
<dbReference type="AlphaFoldDB" id="A0A9Q0RPD5"/>
<keyword evidence="2" id="KW-1185">Reference proteome</keyword>
<dbReference type="PANTHER" id="PTHR37159:SF1">
    <property type="entry name" value="GH11867P"/>
    <property type="match status" value="1"/>
</dbReference>
<dbReference type="Proteomes" id="UP001142055">
    <property type="component" value="Chromosome 1"/>
</dbReference>
<evidence type="ECO:0008006" key="3">
    <source>
        <dbReference type="Google" id="ProtNLM"/>
    </source>
</evidence>
<dbReference type="OMA" id="QYNICKE"/>
<name>A0A9Q0RPD5_BLOTA</name>
<dbReference type="PANTHER" id="PTHR37159">
    <property type="entry name" value="GH11867P"/>
    <property type="match status" value="1"/>
</dbReference>
<evidence type="ECO:0000313" key="1">
    <source>
        <dbReference type="EMBL" id="KAJ6223328.1"/>
    </source>
</evidence>
<protein>
    <recommendedName>
        <fullName evidence="3">ER-bound oxygenase mpaB/mpaB'/Rubber oxygenase catalytic domain-containing protein</fullName>
    </recommendedName>
</protein>
<sequence length="275" mass="32730">MVRSKTIRQFTFDHERILYEYIPRSSQRIGVTCLHQIHLSNIIVNWQIKGFSFHLLPLYAYDTACQIVVKQMHQSVSDIQNRDVEPNQPVAMSQRDMTLTQFAFIGLIVMYPKEMGFSSRTEDLDRLIYFWRCIGYMLGIDDEYNLCEGNYQTVRTNCEQIFKHKFIPSLLEMKPESDEMSERIIISASHYIVLLRHRGLLRYLFEVANLNIPVVLDQSENLFYITLKWTMSTLIHYRFFAIILNNLLRFALYQLTFKRFVNSVVKSLEQFYDEK</sequence>